<feature type="transmembrane region" description="Helical" evidence="1">
    <location>
        <begin position="91"/>
        <end position="117"/>
    </location>
</feature>
<evidence type="ECO:0000313" key="2">
    <source>
        <dbReference type="EMBL" id="EXJ10102.1"/>
    </source>
</evidence>
<evidence type="ECO:0000313" key="3">
    <source>
        <dbReference type="Proteomes" id="UP000019464"/>
    </source>
</evidence>
<accession>W9V1R9</accession>
<organism evidence="2 3">
    <name type="scientific">Nitrincola nitratireducens</name>
    <dbReference type="NCBI Taxonomy" id="1229521"/>
    <lineage>
        <taxon>Bacteria</taxon>
        <taxon>Pseudomonadati</taxon>
        <taxon>Pseudomonadota</taxon>
        <taxon>Gammaproteobacteria</taxon>
        <taxon>Oceanospirillales</taxon>
        <taxon>Oceanospirillaceae</taxon>
        <taxon>Nitrincola</taxon>
    </lineage>
</organism>
<reference evidence="2 3" key="2">
    <citation type="journal article" date="2015" name="Syst. Appl. Microbiol.">
        <title>Nitrincola nitratireducens sp. nov. isolated from a haloalkaline crater lake.</title>
        <authorList>
            <person name="Singh A."/>
            <person name="Vaidya B."/>
            <person name="Tanuku N.R."/>
            <person name="Pinnaka A.K."/>
        </authorList>
    </citation>
    <scope>NUCLEOTIDE SEQUENCE [LARGE SCALE GENOMIC DNA]</scope>
    <source>
        <strain evidence="2 3">AK23</strain>
    </source>
</reference>
<dbReference type="AlphaFoldDB" id="W9V1R9"/>
<dbReference type="STRING" id="1229521.D791_02871"/>
<sequence length="381" mass="43572">MTDSKHNEEITPSPYKKGKTANLFSIAIGIVATAIKNFVLYTLLRKSKENRDSELYRATLRTLQQQHPQRLAEIESHREQVAKRSWLVRKIILPMIALIVGLLTLAGIGITVLHFILTLKIDLQLLGMLIPVYFWAVMIAAVIIVKTYADAYNQYNVRYRQLFIPALAESFGEVRYQQYGYIDLARLKNSVILPDHDLIYQEDYFSGLHRGCAFELVEAELYKRDHGRQRNNKRFSGLILSIDLPVSFNSTTLVRKNSVLLNVQRKTPMRFKRVHLEDSQFQKTFTVHSTDQILARSWLTPAVMQRLQQLANVFNCIDFQASLYQDKLLVLLNTSQDFLPPPPIAVPLSDGAVGYEFVVEVSAMYALIEALLAQFAHTSQP</sequence>
<dbReference type="InterPro" id="IPR021484">
    <property type="entry name" value="DUF3137"/>
</dbReference>
<name>W9V1R9_9GAMM</name>
<comment type="caution">
    <text evidence="2">The sequence shown here is derived from an EMBL/GenBank/DDBJ whole genome shotgun (WGS) entry which is preliminary data.</text>
</comment>
<evidence type="ECO:0000256" key="1">
    <source>
        <dbReference type="SAM" id="Phobius"/>
    </source>
</evidence>
<dbReference type="Proteomes" id="UP000019464">
    <property type="component" value="Unassembled WGS sequence"/>
</dbReference>
<proteinExistence type="predicted"/>
<evidence type="ECO:0008006" key="4">
    <source>
        <dbReference type="Google" id="ProtNLM"/>
    </source>
</evidence>
<dbReference type="EMBL" id="AONB01000016">
    <property type="protein sequence ID" value="EXJ10102.1"/>
    <property type="molecule type" value="Genomic_DNA"/>
</dbReference>
<keyword evidence="1" id="KW-0812">Transmembrane</keyword>
<feature type="transmembrane region" description="Helical" evidence="1">
    <location>
        <begin position="23"/>
        <end position="44"/>
    </location>
</feature>
<dbReference type="OrthoDB" id="6115916at2"/>
<gene>
    <name evidence="2" type="ORF">D791_02871</name>
</gene>
<keyword evidence="3" id="KW-1185">Reference proteome</keyword>
<dbReference type="RefSeq" id="WP_036512473.1">
    <property type="nucleotide sequence ID" value="NZ_AONB01000016.1"/>
</dbReference>
<protein>
    <recommendedName>
        <fullName evidence="4">DUF3137 domain-containing protein</fullName>
    </recommendedName>
</protein>
<keyword evidence="1" id="KW-1133">Transmembrane helix</keyword>
<reference evidence="3" key="1">
    <citation type="submission" date="2012-11" db="EMBL/GenBank/DDBJ databases">
        <authorList>
            <person name="Singh A."/>
            <person name="Pinnaka A.K."/>
            <person name="Vaidya B."/>
        </authorList>
    </citation>
    <scope>NUCLEOTIDE SEQUENCE [LARGE SCALE GENOMIC DNA]</scope>
    <source>
        <strain evidence="3">AK23</strain>
    </source>
</reference>
<keyword evidence="1" id="KW-0472">Membrane</keyword>
<dbReference type="Pfam" id="PF11335">
    <property type="entry name" value="DUF3137"/>
    <property type="match status" value="1"/>
</dbReference>
<feature type="transmembrane region" description="Helical" evidence="1">
    <location>
        <begin position="123"/>
        <end position="145"/>
    </location>
</feature>